<name>A0A8H7MGK9_9PLEO</name>
<keyword evidence="3" id="KW-0479">Metal-binding</keyword>
<keyword evidence="7" id="KW-1185">Reference proteome</keyword>
<proteinExistence type="predicted"/>
<dbReference type="AlphaFoldDB" id="A0A8H7MGK9"/>
<comment type="cofactor">
    <cofactor evidence="1">
        <name>heme b</name>
        <dbReference type="ChEBI" id="CHEBI:60344"/>
    </cofactor>
</comment>
<reference evidence="6" key="1">
    <citation type="submission" date="2018-12" db="EMBL/GenBank/DDBJ databases">
        <authorList>
            <person name="Syme R.A."/>
            <person name="Farfan-Caceres L."/>
            <person name="Lichtenzveig J."/>
        </authorList>
    </citation>
    <scope>NUCLEOTIDE SEQUENCE</scope>
    <source>
        <strain evidence="6">Al4</strain>
    </source>
</reference>
<reference evidence="6" key="2">
    <citation type="submission" date="2020-09" db="EMBL/GenBank/DDBJ databases">
        <title>Reference genome assembly for Australian Ascochyta lentis isolate Al4.</title>
        <authorList>
            <person name="Lee R.C."/>
            <person name="Farfan-Caceres L.M."/>
            <person name="Debler J.W."/>
            <person name="Williams A.H."/>
            <person name="Henares B.M."/>
        </authorList>
    </citation>
    <scope>NUCLEOTIDE SEQUENCE</scope>
    <source>
        <strain evidence="6">Al4</strain>
    </source>
</reference>
<evidence type="ECO:0000256" key="5">
    <source>
        <dbReference type="ARBA" id="ARBA00023239"/>
    </source>
</evidence>
<dbReference type="GO" id="GO:0046872">
    <property type="term" value="F:metal ion binding"/>
    <property type="evidence" value="ECO:0007669"/>
    <property type="project" value="UniProtKB-KW"/>
</dbReference>
<accession>A0A8H7MGK9</accession>
<gene>
    <name evidence="6" type="ORF">EKO04_007866</name>
</gene>
<dbReference type="Pfam" id="PF13816">
    <property type="entry name" value="Dehydratase_hem"/>
    <property type="match status" value="1"/>
</dbReference>
<protein>
    <submittedName>
        <fullName evidence="6">Uncharacterized protein</fullName>
    </submittedName>
</protein>
<evidence type="ECO:0000313" key="7">
    <source>
        <dbReference type="Proteomes" id="UP000651452"/>
    </source>
</evidence>
<keyword evidence="2" id="KW-0349">Heme</keyword>
<evidence type="ECO:0000256" key="2">
    <source>
        <dbReference type="ARBA" id="ARBA00022617"/>
    </source>
</evidence>
<keyword evidence="4" id="KW-0408">Iron</keyword>
<evidence type="ECO:0000256" key="3">
    <source>
        <dbReference type="ARBA" id="ARBA00022723"/>
    </source>
</evidence>
<sequence length="113" mass="12488">MSHEYAAQLQPPFPGYCARFPVNMSDLVMAIIGAQYPSKSAEGGTGVSILKSFATSSPEAGRPSFWETTSVTDRCGYYNIAIIAYWPSNSAFNCWKADSGFENWWQSADRDLI</sequence>
<dbReference type="OrthoDB" id="3359285at2759"/>
<comment type="caution">
    <text evidence="6">The sequence shown here is derived from an EMBL/GenBank/DDBJ whole genome shotgun (WGS) entry which is preliminary data.</text>
</comment>
<keyword evidence="5" id="KW-0456">Lyase</keyword>
<evidence type="ECO:0000313" key="6">
    <source>
        <dbReference type="EMBL" id="KAF9694223.1"/>
    </source>
</evidence>
<dbReference type="Proteomes" id="UP000651452">
    <property type="component" value="Unassembled WGS sequence"/>
</dbReference>
<evidence type="ECO:0000256" key="1">
    <source>
        <dbReference type="ARBA" id="ARBA00001970"/>
    </source>
</evidence>
<evidence type="ECO:0000256" key="4">
    <source>
        <dbReference type="ARBA" id="ARBA00023004"/>
    </source>
</evidence>
<dbReference type="EMBL" id="RZGK01000014">
    <property type="protein sequence ID" value="KAF9694223.1"/>
    <property type="molecule type" value="Genomic_DNA"/>
</dbReference>
<dbReference type="InterPro" id="IPR025702">
    <property type="entry name" value="OXD"/>
</dbReference>
<dbReference type="GO" id="GO:0016829">
    <property type="term" value="F:lyase activity"/>
    <property type="evidence" value="ECO:0007669"/>
    <property type="project" value="UniProtKB-KW"/>
</dbReference>
<organism evidence="6 7">
    <name type="scientific">Ascochyta lentis</name>
    <dbReference type="NCBI Taxonomy" id="205686"/>
    <lineage>
        <taxon>Eukaryota</taxon>
        <taxon>Fungi</taxon>
        <taxon>Dikarya</taxon>
        <taxon>Ascomycota</taxon>
        <taxon>Pezizomycotina</taxon>
        <taxon>Dothideomycetes</taxon>
        <taxon>Pleosporomycetidae</taxon>
        <taxon>Pleosporales</taxon>
        <taxon>Pleosporineae</taxon>
        <taxon>Didymellaceae</taxon>
        <taxon>Ascochyta</taxon>
    </lineage>
</organism>